<dbReference type="Proteomes" id="UP000269793">
    <property type="component" value="Chromosome VII"/>
</dbReference>
<name>A0A3G2S8R8_MALR7</name>
<dbReference type="InterPro" id="IPR026590">
    <property type="entry name" value="Ssirtuin_cat_dom"/>
</dbReference>
<gene>
    <name evidence="7" type="ORF">DNF11_3534</name>
</gene>
<keyword evidence="4" id="KW-0520">NAD</keyword>
<evidence type="ECO:0000256" key="2">
    <source>
        <dbReference type="ARBA" id="ARBA00006924"/>
    </source>
</evidence>
<proteinExistence type="inferred from homology"/>
<dbReference type="InterPro" id="IPR029035">
    <property type="entry name" value="DHS-like_NAD/FAD-binding_dom"/>
</dbReference>
<dbReference type="EMBL" id="CP033154">
    <property type="protein sequence ID" value="AYO44484.1"/>
    <property type="molecule type" value="Genomic_DNA"/>
</dbReference>
<dbReference type="VEuPathDB" id="FungiDB:DNF11_3534"/>
<dbReference type="SUPFAM" id="SSF52467">
    <property type="entry name" value="DHS-like NAD/FAD-binding domain"/>
    <property type="match status" value="1"/>
</dbReference>
<accession>A0A3G2S8R8</accession>
<evidence type="ECO:0000256" key="4">
    <source>
        <dbReference type="ARBA" id="ARBA00023027"/>
    </source>
</evidence>
<evidence type="ECO:0000256" key="1">
    <source>
        <dbReference type="ARBA" id="ARBA00004173"/>
    </source>
</evidence>
<keyword evidence="7" id="KW-0378">Hydrolase</keyword>
<evidence type="ECO:0000256" key="3">
    <source>
        <dbReference type="ARBA" id="ARBA00022679"/>
    </source>
</evidence>
<keyword evidence="3" id="KW-0808">Transferase</keyword>
<dbReference type="GO" id="GO:0005739">
    <property type="term" value="C:mitochondrion"/>
    <property type="evidence" value="ECO:0007669"/>
    <property type="project" value="UniProtKB-SubCell"/>
</dbReference>
<reference evidence="7 8" key="1">
    <citation type="submission" date="2018-10" db="EMBL/GenBank/DDBJ databases">
        <title>Complete genome sequence of Malassezia restricta CBS 7877.</title>
        <authorList>
            <person name="Morand S.C."/>
            <person name="Bertignac M."/>
            <person name="Iltis A."/>
            <person name="Kolder I."/>
            <person name="Pirovano W."/>
            <person name="Jourdain R."/>
            <person name="Clavaud C."/>
        </authorList>
    </citation>
    <scope>NUCLEOTIDE SEQUENCE [LARGE SCALE GENOMIC DNA]</scope>
    <source>
        <strain evidence="7 8">CBS 7877</strain>
    </source>
</reference>
<sequence length="359" mass="40370">MRISIPSLPQTQRLLPTVTDVQEAVEQLYQLLDHNRRVLCITGAGVSVGSGISSYRGPNGVYVNKGYRPVYYHEFMHQGAFGDLKRRRYWARSYLGYPSVRLAQPNATHQVLAALQHTKYLDQLITQNVDRLHHVATDSIGGYTSSIHELHGSLGEVRCTSRHDPPYGHDKRWWEARHTRSFGPIDRFFPTPVGSTDVHHGCGFVCSRDALQDKLTELNPDWHAWAERLEREPHLSLRRNPDGDVQLEGVAYETFQYPSCPACGGILKPDVVFFGENVRRSLRHTCERLVEEADALLLVGTTVATHSAYRLVRDAVEADKPVILLNQGQTRADAIIDTRIGLDSSTVLQKLADNMALSI</sequence>
<dbReference type="GO" id="GO:0070403">
    <property type="term" value="F:NAD+ binding"/>
    <property type="evidence" value="ECO:0007669"/>
    <property type="project" value="InterPro"/>
</dbReference>
<comment type="caution">
    <text evidence="5">Lacks conserved residue(s) required for the propagation of feature annotation.</text>
</comment>
<evidence type="ECO:0000256" key="5">
    <source>
        <dbReference type="PROSITE-ProRule" id="PRU00236"/>
    </source>
</evidence>
<evidence type="ECO:0000313" key="8">
    <source>
        <dbReference type="Proteomes" id="UP000269793"/>
    </source>
</evidence>
<evidence type="ECO:0000313" key="7">
    <source>
        <dbReference type="EMBL" id="AYO44484.1"/>
    </source>
</evidence>
<dbReference type="Pfam" id="PF02146">
    <property type="entry name" value="SIR2"/>
    <property type="match status" value="2"/>
</dbReference>
<dbReference type="GO" id="GO:0017136">
    <property type="term" value="F:histone deacetylase activity, NAD-dependent"/>
    <property type="evidence" value="ECO:0007669"/>
    <property type="project" value="TreeGrafter"/>
</dbReference>
<dbReference type="GO" id="GO:0016787">
    <property type="term" value="F:hydrolase activity"/>
    <property type="evidence" value="ECO:0007669"/>
    <property type="project" value="UniProtKB-KW"/>
</dbReference>
<dbReference type="Gene3D" id="3.40.50.1220">
    <property type="entry name" value="TPP-binding domain"/>
    <property type="match status" value="2"/>
</dbReference>
<dbReference type="InterPro" id="IPR050134">
    <property type="entry name" value="NAD-dep_sirtuin_deacylases"/>
</dbReference>
<dbReference type="PROSITE" id="PS50305">
    <property type="entry name" value="SIRTUIN"/>
    <property type="match status" value="1"/>
</dbReference>
<dbReference type="EC" id="3.5.1.-" evidence="7"/>
<dbReference type="InterPro" id="IPR003000">
    <property type="entry name" value="Sirtuin"/>
</dbReference>
<keyword evidence="8" id="KW-1185">Reference proteome</keyword>
<dbReference type="OrthoDB" id="424302at2759"/>
<dbReference type="PANTHER" id="PTHR11085:SF10">
    <property type="entry name" value="NAD-DEPENDENT PROTEIN DEACYLASE SIRTUIN-5, MITOCHONDRIAL-RELATED"/>
    <property type="match status" value="1"/>
</dbReference>
<protein>
    <submittedName>
        <fullName evidence="7">NAD-dependent protein deacetylase SIR4</fullName>
        <ecNumber evidence="7">3.5.1.-</ecNumber>
    </submittedName>
</protein>
<dbReference type="AlphaFoldDB" id="A0A3G2S8R8"/>
<feature type="domain" description="Deacetylase sirtuin-type" evidence="6">
    <location>
        <begin position="18"/>
        <end position="359"/>
    </location>
</feature>
<dbReference type="STRING" id="425264.A0A3G2S8R8"/>
<dbReference type="PANTHER" id="PTHR11085">
    <property type="entry name" value="NAD-DEPENDENT PROTEIN DEACYLASE SIRTUIN-5, MITOCHONDRIAL-RELATED"/>
    <property type="match status" value="1"/>
</dbReference>
<comment type="subcellular location">
    <subcellularLocation>
        <location evidence="1">Mitochondrion</location>
    </subcellularLocation>
</comment>
<comment type="similarity">
    <text evidence="2">Belongs to the sirtuin family. Class I subfamily.</text>
</comment>
<evidence type="ECO:0000259" key="6">
    <source>
        <dbReference type="PROSITE" id="PS50305"/>
    </source>
</evidence>
<organism evidence="7 8">
    <name type="scientific">Malassezia restricta (strain ATCC 96810 / NBRC 103918 / CBS 7877)</name>
    <name type="common">Seborrheic dermatitis infection agent</name>
    <dbReference type="NCBI Taxonomy" id="425264"/>
    <lineage>
        <taxon>Eukaryota</taxon>
        <taxon>Fungi</taxon>
        <taxon>Dikarya</taxon>
        <taxon>Basidiomycota</taxon>
        <taxon>Ustilaginomycotina</taxon>
        <taxon>Malasseziomycetes</taxon>
        <taxon>Malasseziales</taxon>
        <taxon>Malasseziaceae</taxon>
        <taxon>Malassezia</taxon>
    </lineage>
</organism>